<name>A0ABP7Q7H3_9BACT</name>
<sequence>MPLLALTASCEEPVKPNGNVMPDPLVFVLLDKQGNELFTSEDTPIRVSSFNSRGQRFYIESQTEYPDGKTKMIQPTSPSAPYRFVYSSLGIPLASSQGSKEWYLELNGKTDTLHYDVRHARPKALYNQFDVVAVSFHGKPVAASGDPLKSVYYVLRRLR</sequence>
<comment type="caution">
    <text evidence="1">The sequence shown here is derived from an EMBL/GenBank/DDBJ whole genome shotgun (WGS) entry which is preliminary data.</text>
</comment>
<keyword evidence="2" id="KW-1185">Reference proteome</keyword>
<reference evidence="2" key="1">
    <citation type="journal article" date="2019" name="Int. J. Syst. Evol. Microbiol.">
        <title>The Global Catalogue of Microorganisms (GCM) 10K type strain sequencing project: providing services to taxonomists for standard genome sequencing and annotation.</title>
        <authorList>
            <consortium name="The Broad Institute Genomics Platform"/>
            <consortium name="The Broad Institute Genome Sequencing Center for Infectious Disease"/>
            <person name="Wu L."/>
            <person name="Ma J."/>
        </authorList>
    </citation>
    <scope>NUCLEOTIDE SEQUENCE [LARGE SCALE GENOMIC DNA]</scope>
    <source>
        <strain evidence="2">JCM 17217</strain>
    </source>
</reference>
<evidence type="ECO:0000313" key="1">
    <source>
        <dbReference type="EMBL" id="GAA3977925.1"/>
    </source>
</evidence>
<dbReference type="EMBL" id="BAABDI010000015">
    <property type="protein sequence ID" value="GAA3977925.1"/>
    <property type="molecule type" value="Genomic_DNA"/>
</dbReference>
<evidence type="ECO:0000313" key="2">
    <source>
        <dbReference type="Proteomes" id="UP001501556"/>
    </source>
</evidence>
<proteinExistence type="predicted"/>
<accession>A0ABP7Q7H3</accession>
<dbReference type="Proteomes" id="UP001501556">
    <property type="component" value="Unassembled WGS sequence"/>
</dbReference>
<protein>
    <recommendedName>
        <fullName evidence="3">DUF4249 domain-containing protein</fullName>
    </recommendedName>
</protein>
<dbReference type="RefSeq" id="WP_345124648.1">
    <property type="nucleotide sequence ID" value="NZ_BAABDI010000015.1"/>
</dbReference>
<gene>
    <name evidence="1" type="ORF">GCM10022407_23960</name>
</gene>
<evidence type="ECO:0008006" key="3">
    <source>
        <dbReference type="Google" id="ProtNLM"/>
    </source>
</evidence>
<organism evidence="1 2">
    <name type="scientific">Hymenobacter antarcticus</name>
    <dbReference type="NCBI Taxonomy" id="486270"/>
    <lineage>
        <taxon>Bacteria</taxon>
        <taxon>Pseudomonadati</taxon>
        <taxon>Bacteroidota</taxon>
        <taxon>Cytophagia</taxon>
        <taxon>Cytophagales</taxon>
        <taxon>Hymenobacteraceae</taxon>
        <taxon>Hymenobacter</taxon>
    </lineage>
</organism>